<feature type="transmembrane region" description="Helical" evidence="1">
    <location>
        <begin position="37"/>
        <end position="54"/>
    </location>
</feature>
<keyword evidence="1" id="KW-0812">Transmembrane</keyword>
<comment type="caution">
    <text evidence="2">The sequence shown here is derived from an EMBL/GenBank/DDBJ whole genome shotgun (WGS) entry which is preliminary data.</text>
</comment>
<protein>
    <recommendedName>
        <fullName evidence="4">Phosphatidate cytidylyltransferase</fullName>
    </recommendedName>
</protein>
<keyword evidence="1" id="KW-1133">Transmembrane helix</keyword>
<feature type="transmembrane region" description="Helical" evidence="1">
    <location>
        <begin position="116"/>
        <end position="134"/>
    </location>
</feature>
<sequence>MEVIRYFLYKKRLFIYSLASLILALVFVSFTGEIKELRLFFIFFTELFFIRFMDDSADYEKDAKTGKMQLSKKALRILIILTAPLFLVLNLLYFGIGGLCSVGIIFLIIIKEALPFIPALIAPVSGIYYIYFVVSVEKSGIKEGVFLAALICFSIWFSLGKRRKDDF</sequence>
<evidence type="ECO:0000313" key="3">
    <source>
        <dbReference type="Proteomes" id="UP000604730"/>
    </source>
</evidence>
<evidence type="ECO:0000313" key="2">
    <source>
        <dbReference type="EMBL" id="MBK5898163.1"/>
    </source>
</evidence>
<reference evidence="2 3" key="1">
    <citation type="submission" date="2021-01" db="EMBL/GenBank/DDBJ databases">
        <title>Isolation and description of Catonella massiliensis sp. nov., a novel Catonella species, isolated from a stable periodontitis subject.</title>
        <authorList>
            <person name="Antezack A."/>
            <person name="Boxberger M."/>
            <person name="La Scola B."/>
            <person name="Monnet-Corti V."/>
        </authorList>
    </citation>
    <scope>NUCLEOTIDE SEQUENCE [LARGE SCALE GENOMIC DNA]</scope>
    <source>
        <strain evidence="2 3">Marseille-Q4567</strain>
    </source>
</reference>
<gene>
    <name evidence="2" type="ORF">JJN12_10305</name>
</gene>
<proteinExistence type="predicted"/>
<keyword evidence="1" id="KW-0472">Membrane</keyword>
<dbReference type="Proteomes" id="UP000604730">
    <property type="component" value="Unassembled WGS sequence"/>
</dbReference>
<dbReference type="EMBL" id="JAEPRJ010000001">
    <property type="protein sequence ID" value="MBK5898163.1"/>
    <property type="molecule type" value="Genomic_DNA"/>
</dbReference>
<evidence type="ECO:0000256" key="1">
    <source>
        <dbReference type="SAM" id="Phobius"/>
    </source>
</evidence>
<accession>A0ABS1J3R6</accession>
<feature type="transmembrane region" description="Helical" evidence="1">
    <location>
        <begin position="141"/>
        <end position="159"/>
    </location>
</feature>
<organism evidence="2 3">
    <name type="scientific">Catonella massiliensis</name>
    <dbReference type="NCBI Taxonomy" id="2799636"/>
    <lineage>
        <taxon>Bacteria</taxon>
        <taxon>Bacillati</taxon>
        <taxon>Bacillota</taxon>
        <taxon>Clostridia</taxon>
        <taxon>Lachnospirales</taxon>
        <taxon>Lachnospiraceae</taxon>
        <taxon>Catonella</taxon>
    </lineage>
</organism>
<feature type="transmembrane region" description="Helical" evidence="1">
    <location>
        <begin position="77"/>
        <end position="110"/>
    </location>
</feature>
<name>A0ABS1J3R6_9FIRM</name>
<keyword evidence="3" id="KW-1185">Reference proteome</keyword>
<dbReference type="RefSeq" id="WP_208429598.1">
    <property type="nucleotide sequence ID" value="NZ_JAEPRJ010000001.1"/>
</dbReference>
<evidence type="ECO:0008006" key="4">
    <source>
        <dbReference type="Google" id="ProtNLM"/>
    </source>
</evidence>
<feature type="transmembrane region" description="Helical" evidence="1">
    <location>
        <begin position="12"/>
        <end position="31"/>
    </location>
</feature>